<reference evidence="8" key="1">
    <citation type="submission" date="2021-01" db="UniProtKB">
        <authorList>
            <consortium name="EnsemblMetazoa"/>
        </authorList>
    </citation>
    <scope>IDENTIFICATION</scope>
</reference>
<keyword evidence="1" id="KW-0479">Metal-binding</keyword>
<feature type="compositionally biased region" description="Low complexity" evidence="6">
    <location>
        <begin position="598"/>
        <end position="616"/>
    </location>
</feature>
<dbReference type="OrthoDB" id="6019271at2759"/>
<dbReference type="Pfam" id="PF09069">
    <property type="entry name" value="EF-hand_3"/>
    <property type="match status" value="1"/>
</dbReference>
<dbReference type="PANTHER" id="PTHR12268">
    <property type="entry name" value="E3 UBIQUITIN-PROTEIN LIGASE KCMF1"/>
    <property type="match status" value="1"/>
</dbReference>
<dbReference type="GO" id="GO:0050804">
    <property type="term" value="P:modulation of chemical synaptic transmission"/>
    <property type="evidence" value="ECO:0007669"/>
    <property type="project" value="UniProtKB-ARBA"/>
</dbReference>
<dbReference type="GO" id="GO:0046716">
    <property type="term" value="P:muscle cell cellular homeostasis"/>
    <property type="evidence" value="ECO:0007669"/>
    <property type="project" value="UniProtKB-ARBA"/>
</dbReference>
<feature type="domain" description="ZZ-type" evidence="7">
    <location>
        <begin position="246"/>
        <end position="302"/>
    </location>
</feature>
<evidence type="ECO:0000256" key="5">
    <source>
        <dbReference type="SAM" id="Coils"/>
    </source>
</evidence>
<evidence type="ECO:0000256" key="3">
    <source>
        <dbReference type="ARBA" id="ARBA00022833"/>
    </source>
</evidence>
<evidence type="ECO:0000313" key="8">
    <source>
        <dbReference type="EnsemblMetazoa" id="XP_022647194"/>
    </source>
</evidence>
<dbReference type="SUPFAM" id="SSF47473">
    <property type="entry name" value="EF-hand"/>
    <property type="match status" value="2"/>
</dbReference>
<dbReference type="GO" id="GO:0016010">
    <property type="term" value="C:dystrophin-associated glycoprotein complex"/>
    <property type="evidence" value="ECO:0007669"/>
    <property type="project" value="UniProtKB-ARBA"/>
</dbReference>
<dbReference type="Gene3D" id="3.30.60.90">
    <property type="match status" value="1"/>
</dbReference>
<feature type="region of interest" description="Disordered" evidence="6">
    <location>
        <begin position="439"/>
        <end position="463"/>
    </location>
</feature>
<dbReference type="AlphaFoldDB" id="A0A7M7J6E4"/>
<keyword evidence="2 4" id="KW-0863">Zinc-finger</keyword>
<evidence type="ECO:0000256" key="1">
    <source>
        <dbReference type="ARBA" id="ARBA00022723"/>
    </source>
</evidence>
<dbReference type="PANTHER" id="PTHR12268:SF27">
    <property type="entry name" value="DYSTROBREVIN, ISOFORM F"/>
    <property type="match status" value="1"/>
</dbReference>
<feature type="compositionally biased region" description="Polar residues" evidence="6">
    <location>
        <begin position="439"/>
        <end position="454"/>
    </location>
</feature>
<dbReference type="InParanoid" id="A0A7M7J6E4"/>
<dbReference type="KEGG" id="vde:111244397"/>
<dbReference type="FunCoup" id="A0A7M7J6E4">
    <property type="interactions" value="427"/>
</dbReference>
<feature type="region of interest" description="Disordered" evidence="6">
    <location>
        <begin position="596"/>
        <end position="623"/>
    </location>
</feature>
<dbReference type="GO" id="GO:0099536">
    <property type="term" value="P:synaptic signaling"/>
    <property type="evidence" value="ECO:0007669"/>
    <property type="project" value="TreeGrafter"/>
</dbReference>
<dbReference type="InterPro" id="IPR043145">
    <property type="entry name" value="Znf_ZZ_sf"/>
</dbReference>
<evidence type="ECO:0000256" key="2">
    <source>
        <dbReference type="ARBA" id="ARBA00022771"/>
    </source>
</evidence>
<dbReference type="Pfam" id="PF00569">
    <property type="entry name" value="ZZ"/>
    <property type="match status" value="1"/>
</dbReference>
<feature type="coiled-coil region" evidence="5">
    <location>
        <begin position="476"/>
        <end position="503"/>
    </location>
</feature>
<dbReference type="InterPro" id="IPR011992">
    <property type="entry name" value="EF-hand-dom_pair"/>
</dbReference>
<dbReference type="Pfam" id="PF09068">
    <property type="entry name" value="EF-hand_2"/>
    <property type="match status" value="1"/>
</dbReference>
<evidence type="ECO:0000259" key="7">
    <source>
        <dbReference type="PROSITE" id="PS50135"/>
    </source>
</evidence>
<proteinExistence type="predicted"/>
<organism evidence="8 9">
    <name type="scientific">Varroa destructor</name>
    <name type="common">Honeybee mite</name>
    <dbReference type="NCBI Taxonomy" id="109461"/>
    <lineage>
        <taxon>Eukaryota</taxon>
        <taxon>Metazoa</taxon>
        <taxon>Ecdysozoa</taxon>
        <taxon>Arthropoda</taxon>
        <taxon>Chelicerata</taxon>
        <taxon>Arachnida</taxon>
        <taxon>Acari</taxon>
        <taxon>Parasitiformes</taxon>
        <taxon>Mesostigmata</taxon>
        <taxon>Gamasina</taxon>
        <taxon>Dermanyssoidea</taxon>
        <taxon>Varroidae</taxon>
        <taxon>Varroa</taxon>
    </lineage>
</organism>
<accession>A0A7M7J6E4</accession>
<dbReference type="GO" id="GO:0008270">
    <property type="term" value="F:zinc ion binding"/>
    <property type="evidence" value="ECO:0007669"/>
    <property type="project" value="UniProtKB-KW"/>
</dbReference>
<dbReference type="InterPro" id="IPR000433">
    <property type="entry name" value="Znf_ZZ"/>
</dbReference>
<dbReference type="InterPro" id="IPR015153">
    <property type="entry name" value="EF-hand_dom_typ1"/>
</dbReference>
<dbReference type="PROSITE" id="PS50135">
    <property type="entry name" value="ZF_ZZ_2"/>
    <property type="match status" value="1"/>
</dbReference>
<evidence type="ECO:0000256" key="6">
    <source>
        <dbReference type="SAM" id="MobiDB-lite"/>
    </source>
</evidence>
<protein>
    <recommendedName>
        <fullName evidence="7">ZZ-type domain-containing protein</fullName>
    </recommendedName>
</protein>
<name>A0A7M7J6E4_VARDE</name>
<dbReference type="InterPro" id="IPR050774">
    <property type="entry name" value="KCMF1/Dystrophin"/>
</dbReference>
<dbReference type="Gene3D" id="1.10.238.10">
    <property type="entry name" value="EF-hand"/>
    <property type="match status" value="2"/>
</dbReference>
<dbReference type="SMART" id="SM00291">
    <property type="entry name" value="ZnF_ZZ"/>
    <property type="match status" value="1"/>
</dbReference>
<dbReference type="GeneID" id="111244397"/>
<dbReference type="CTD" id="37542"/>
<evidence type="ECO:0000256" key="4">
    <source>
        <dbReference type="PROSITE-ProRule" id="PRU00228"/>
    </source>
</evidence>
<dbReference type="Proteomes" id="UP000594260">
    <property type="component" value="Unplaced"/>
</dbReference>
<dbReference type="EnsemblMetazoa" id="XM_022791459">
    <property type="protein sequence ID" value="XP_022647194"/>
    <property type="gene ID" value="LOC111244397"/>
</dbReference>
<dbReference type="RefSeq" id="XP_022647194.1">
    <property type="nucleotide sequence ID" value="XM_022791459.1"/>
</dbReference>
<keyword evidence="3" id="KW-0862">Zinc</keyword>
<keyword evidence="5" id="KW-0175">Coiled coil</keyword>
<evidence type="ECO:0000313" key="9">
    <source>
        <dbReference type="Proteomes" id="UP000594260"/>
    </source>
</evidence>
<keyword evidence="9" id="KW-1185">Reference proteome</keyword>
<dbReference type="InterPro" id="IPR015154">
    <property type="entry name" value="EF-hand_dom_typ2"/>
</dbReference>
<dbReference type="GO" id="GO:0045202">
    <property type="term" value="C:synapse"/>
    <property type="evidence" value="ECO:0007669"/>
    <property type="project" value="TreeGrafter"/>
</dbReference>
<dbReference type="SUPFAM" id="SSF57850">
    <property type="entry name" value="RING/U-box"/>
    <property type="match status" value="1"/>
</dbReference>
<sequence length="632" mass="70920">MCFTDQLRLCEMVDYIQLLDELRTQDFDSIRFASYRMACKIRYLQRRFYFNQIDIWNVIEAVREQSLNQVAPEAPVDLPRVAALLTTLYEQLNKRVPATEKVDPSVVSSALLGWLRATFPSALAPSDPLSRTGAIPALSIKVFLAMLSCGKTVDIYRYIFSLIADSSGWLLPTRLTLFLRAALCIPESLLESPSFSYSDNLSTELFPPEHKYTINNFLQVMLTEPGPQCVLWFPLVGKMAAVEDILHPVSCDACRSPHFYGFRYKCQRCYNYHLCQDCFWKGRTSNQHSLQHQCKEYTTYKPPSKQLGHSLRKSFRCVPERKGDSTVPRVVDRPTTPLNLQHIVPPPHTTPTLTRSTVRYAVTPGHTAGHSQTFGHGPTRVNGSPPRELYSSLDSMAEPLASFISDEFSPDEEHSLIARFSRRLNEASPASTGLCTSAGNLYSSNMNRPQNTQLPPERDQGYLDSSASEWTRDESLEEKQLLVARLEARNREMMKEILRLRREVESDPRTMEGRGSVAILAAESPATLEGHDGPVGLGGPEVVMGTGSGLAGISELELLKKRKGDLEEQLGRLQSSRRDLIVHLDELMQMLRFQEPRSASSGSPMTSHSSPSSPGGTVWHRPSGADYQGHFY</sequence>
<dbReference type="PROSITE" id="PS01357">
    <property type="entry name" value="ZF_ZZ_1"/>
    <property type="match status" value="1"/>
</dbReference>